<proteinExistence type="predicted"/>
<dbReference type="RefSeq" id="WP_008015366.1">
    <property type="nucleotide sequence ID" value="NZ_FOIC01000014.1"/>
</dbReference>
<dbReference type="Proteomes" id="UP000291097">
    <property type="component" value="Unassembled WGS sequence"/>
</dbReference>
<dbReference type="Pfam" id="PF24033">
    <property type="entry name" value="DUF7342"/>
    <property type="match status" value="1"/>
</dbReference>
<evidence type="ECO:0000313" key="3">
    <source>
        <dbReference type="EMBL" id="SET83857.1"/>
    </source>
</evidence>
<keyword evidence="4" id="KW-1185">Reference proteome</keyword>
<dbReference type="EMBL" id="SHMP01000007">
    <property type="protein sequence ID" value="RZV06706.1"/>
    <property type="molecule type" value="Genomic_DNA"/>
</dbReference>
<protein>
    <recommendedName>
        <fullName evidence="6">ArsR family transcriptional regulator</fullName>
    </recommendedName>
</protein>
<reference evidence="4" key="2">
    <citation type="submission" date="2016-10" db="EMBL/GenBank/DDBJ databases">
        <authorList>
            <person name="Varghese N."/>
            <person name="Submissions S."/>
        </authorList>
    </citation>
    <scope>NUCLEOTIDE SEQUENCE [LARGE SCALE GENOMIC DNA]</scope>
    <source>
        <strain evidence="4">CDM_6</strain>
    </source>
</reference>
<evidence type="ECO:0000313" key="5">
    <source>
        <dbReference type="Proteomes" id="UP000291097"/>
    </source>
</evidence>
<organism evidence="3 4">
    <name type="scientific">Natrinema hispanicum</name>
    <dbReference type="NCBI Taxonomy" id="392421"/>
    <lineage>
        <taxon>Archaea</taxon>
        <taxon>Methanobacteriati</taxon>
        <taxon>Methanobacteriota</taxon>
        <taxon>Stenosarchaea group</taxon>
        <taxon>Halobacteria</taxon>
        <taxon>Halobacteriales</taxon>
        <taxon>Natrialbaceae</taxon>
        <taxon>Natrinema</taxon>
    </lineage>
</organism>
<name>A0A1I0HIZ8_9EURY</name>
<gene>
    <name evidence="1" type="ORF">BDK88_3515</name>
    <name evidence="2" type="ORF">BDK88_3735</name>
    <name evidence="3" type="ORF">SAMN04488694_1146</name>
</gene>
<dbReference type="AlphaFoldDB" id="A0A1I0HIZ8"/>
<reference evidence="1 5" key="3">
    <citation type="submission" date="2019-02" db="EMBL/GenBank/DDBJ databases">
        <title>Genomic Encyclopedia of Archaeal and Bacterial Type Strains, Phase II (KMG-II): from individual species to whole genera.</title>
        <authorList>
            <person name="Goeker M."/>
        </authorList>
    </citation>
    <scope>NUCLEOTIDE SEQUENCE [LARGE SCALE GENOMIC DNA]</scope>
    <source>
        <strain evidence="1 5">DSM 18328</strain>
    </source>
</reference>
<dbReference type="EMBL" id="FOIC01000014">
    <property type="protein sequence ID" value="SET83857.1"/>
    <property type="molecule type" value="Genomic_DNA"/>
</dbReference>
<evidence type="ECO:0008006" key="6">
    <source>
        <dbReference type="Google" id="ProtNLM"/>
    </source>
</evidence>
<reference evidence="3" key="1">
    <citation type="submission" date="2016-10" db="EMBL/GenBank/DDBJ databases">
        <authorList>
            <person name="de Groot N.N."/>
        </authorList>
    </citation>
    <scope>NUCLEOTIDE SEQUENCE [LARGE SCALE GENOMIC DNA]</scope>
    <source>
        <strain evidence="3">CDM_6</strain>
    </source>
</reference>
<evidence type="ECO:0000313" key="4">
    <source>
        <dbReference type="Proteomes" id="UP000199320"/>
    </source>
</evidence>
<evidence type="ECO:0000313" key="2">
    <source>
        <dbReference type="EMBL" id="RZV06706.1"/>
    </source>
</evidence>
<sequence>MSDRSQVWPEEMDSADRVRHVALTRTTPRNAGWIAEEADVSRDTAVKYLDRMADQGELEAIETADGTCYKPDEITHFLREVRSLAEEQSVDELTNELRAIGEEIDSWKSTYNVESLEKLRQSIGREDLSADDRRERLEVIEEWEYNIQVREALQLAISLQSSLTRLDADPRLANRGSDTLPQEG</sequence>
<dbReference type="EMBL" id="SHMP01000007">
    <property type="protein sequence ID" value="RZV06504.1"/>
    <property type="molecule type" value="Genomic_DNA"/>
</dbReference>
<dbReference type="Proteomes" id="UP000199320">
    <property type="component" value="Unassembled WGS sequence"/>
</dbReference>
<dbReference type="InterPro" id="IPR055766">
    <property type="entry name" value="DUF7342"/>
</dbReference>
<accession>A0A1I0HIZ8</accession>
<evidence type="ECO:0000313" key="1">
    <source>
        <dbReference type="EMBL" id="RZV06504.1"/>
    </source>
</evidence>